<dbReference type="SUPFAM" id="SSF52317">
    <property type="entry name" value="Class I glutamine amidotransferase-like"/>
    <property type="match status" value="1"/>
</dbReference>
<evidence type="ECO:0000313" key="5">
    <source>
        <dbReference type="Proteomes" id="UP000321820"/>
    </source>
</evidence>
<keyword evidence="5" id="KW-1185">Reference proteome</keyword>
<dbReference type="Proteomes" id="UP000321820">
    <property type="component" value="Chromosome"/>
</dbReference>
<organism evidence="4 5">
    <name type="scientific">Terriglobus albidus</name>
    <dbReference type="NCBI Taxonomy" id="1592106"/>
    <lineage>
        <taxon>Bacteria</taxon>
        <taxon>Pseudomonadati</taxon>
        <taxon>Acidobacteriota</taxon>
        <taxon>Terriglobia</taxon>
        <taxon>Terriglobales</taxon>
        <taxon>Acidobacteriaceae</taxon>
        <taxon>Terriglobus</taxon>
    </lineage>
</organism>
<dbReference type="InterPro" id="IPR029010">
    <property type="entry name" value="ThuA-like"/>
</dbReference>
<dbReference type="Gene3D" id="3.40.50.880">
    <property type="match status" value="1"/>
</dbReference>
<dbReference type="OrthoDB" id="9785923at2"/>
<protein>
    <submittedName>
        <fullName evidence="4">ThuA domain-containing protein</fullName>
    </submittedName>
</protein>
<evidence type="ECO:0000256" key="2">
    <source>
        <dbReference type="SAM" id="SignalP"/>
    </source>
</evidence>
<sequence length="325" mass="35809">MKHWFLALAVGFGSLTPAAMAASKIHVLILDGESAAPYHNWAAETPVLKQELEETGLFDVEVLTIQKDGDFSQFHPAWSKYQAVVLNYDAPDERWSSEVKSSFEQYMKNGGGLVTIHAADNAFPDWVAFNEMTGIGGWRGRTEKAGPHWVYKDSKLVADDKPGRAGSHGLRLPFQLTVRDANHPITKGLPKQWMHQGDEMYANMRGPGKMTVLATAYSDPENHGTGFDEPMLMVSQFGKGRIFHSTLGHDVMAISSEDYVVTFQRGVEWVATGKVTQPVPASFPTANSVSYRTDLAAKDPHYSKGLNPMDGPPPMRPAPQPTPQK</sequence>
<keyword evidence="2" id="KW-0732">Signal</keyword>
<dbReference type="InterPro" id="IPR029062">
    <property type="entry name" value="Class_I_gatase-like"/>
</dbReference>
<dbReference type="KEGG" id="talb:FTW19_09110"/>
<reference evidence="4 5" key="1">
    <citation type="submission" date="2019-08" db="EMBL/GenBank/DDBJ databases">
        <title>Complete genome sequence of Terriglobus albidus strain ORNL.</title>
        <authorList>
            <person name="Podar M."/>
        </authorList>
    </citation>
    <scope>NUCLEOTIDE SEQUENCE [LARGE SCALE GENOMIC DNA]</scope>
    <source>
        <strain evidence="4 5">ORNL</strain>
    </source>
</reference>
<name>A0A5B9E7S9_9BACT</name>
<feature type="compositionally biased region" description="Pro residues" evidence="1">
    <location>
        <begin position="310"/>
        <end position="325"/>
    </location>
</feature>
<evidence type="ECO:0000313" key="4">
    <source>
        <dbReference type="EMBL" id="QEE28138.1"/>
    </source>
</evidence>
<feature type="signal peptide" evidence="2">
    <location>
        <begin position="1"/>
        <end position="21"/>
    </location>
</feature>
<accession>A0A5B9E7S9</accession>
<feature type="region of interest" description="Disordered" evidence="1">
    <location>
        <begin position="296"/>
        <end position="325"/>
    </location>
</feature>
<gene>
    <name evidence="4" type="ORF">FTW19_09110</name>
</gene>
<feature type="chain" id="PRO_5022720612" evidence="2">
    <location>
        <begin position="22"/>
        <end position="325"/>
    </location>
</feature>
<dbReference type="Pfam" id="PF06283">
    <property type="entry name" value="ThuA"/>
    <property type="match status" value="1"/>
</dbReference>
<proteinExistence type="predicted"/>
<dbReference type="PANTHER" id="PTHR40469:SF2">
    <property type="entry name" value="GALACTOSE-BINDING DOMAIN-LIKE SUPERFAMILY PROTEIN"/>
    <property type="match status" value="1"/>
</dbReference>
<dbReference type="EMBL" id="CP042806">
    <property type="protein sequence ID" value="QEE28138.1"/>
    <property type="molecule type" value="Genomic_DNA"/>
</dbReference>
<dbReference type="AlphaFoldDB" id="A0A5B9E7S9"/>
<dbReference type="RefSeq" id="WP_147647330.1">
    <property type="nucleotide sequence ID" value="NZ_CP042806.1"/>
</dbReference>
<feature type="domain" description="ThuA-like" evidence="3">
    <location>
        <begin position="27"/>
        <end position="270"/>
    </location>
</feature>
<evidence type="ECO:0000259" key="3">
    <source>
        <dbReference type="Pfam" id="PF06283"/>
    </source>
</evidence>
<dbReference type="PANTHER" id="PTHR40469">
    <property type="entry name" value="SECRETED GLYCOSYL HYDROLASE"/>
    <property type="match status" value="1"/>
</dbReference>
<evidence type="ECO:0000256" key="1">
    <source>
        <dbReference type="SAM" id="MobiDB-lite"/>
    </source>
</evidence>